<feature type="domain" description="C-type lectin" evidence="1">
    <location>
        <begin position="152"/>
        <end position="275"/>
    </location>
</feature>
<dbReference type="InterPro" id="IPR001304">
    <property type="entry name" value="C-type_lectin-like"/>
</dbReference>
<dbReference type="InterPro" id="IPR013151">
    <property type="entry name" value="Immunoglobulin_dom"/>
</dbReference>
<dbReference type="InterPro" id="IPR007110">
    <property type="entry name" value="Ig-like_dom"/>
</dbReference>
<dbReference type="SMART" id="SM00409">
    <property type="entry name" value="IG"/>
    <property type="match status" value="1"/>
</dbReference>
<dbReference type="SMART" id="SM00034">
    <property type="entry name" value="CLECT"/>
    <property type="match status" value="1"/>
</dbReference>
<dbReference type="Proteomes" id="UP001445076">
    <property type="component" value="Unassembled WGS sequence"/>
</dbReference>
<dbReference type="Pfam" id="PF00047">
    <property type="entry name" value="ig"/>
    <property type="match status" value="1"/>
</dbReference>
<dbReference type="Gene3D" id="3.10.100.10">
    <property type="entry name" value="Mannose-Binding Protein A, subunit A"/>
    <property type="match status" value="1"/>
</dbReference>
<organism evidence="3 4">
    <name type="scientific">Cherax quadricarinatus</name>
    <name type="common">Australian red claw crayfish</name>
    <dbReference type="NCBI Taxonomy" id="27406"/>
    <lineage>
        <taxon>Eukaryota</taxon>
        <taxon>Metazoa</taxon>
        <taxon>Ecdysozoa</taxon>
        <taxon>Arthropoda</taxon>
        <taxon>Crustacea</taxon>
        <taxon>Multicrustacea</taxon>
        <taxon>Malacostraca</taxon>
        <taxon>Eumalacostraca</taxon>
        <taxon>Eucarida</taxon>
        <taxon>Decapoda</taxon>
        <taxon>Pleocyemata</taxon>
        <taxon>Astacidea</taxon>
        <taxon>Parastacoidea</taxon>
        <taxon>Parastacidae</taxon>
        <taxon>Cherax</taxon>
    </lineage>
</organism>
<evidence type="ECO:0000313" key="4">
    <source>
        <dbReference type="Proteomes" id="UP001445076"/>
    </source>
</evidence>
<dbReference type="Gene3D" id="2.60.40.10">
    <property type="entry name" value="Immunoglobulins"/>
    <property type="match status" value="1"/>
</dbReference>
<reference evidence="3 4" key="1">
    <citation type="journal article" date="2024" name="BMC Genomics">
        <title>Genome assembly of redclaw crayfish (Cherax quadricarinatus) provides insights into its immune adaptation and hypoxia tolerance.</title>
        <authorList>
            <person name="Liu Z."/>
            <person name="Zheng J."/>
            <person name="Li H."/>
            <person name="Fang K."/>
            <person name="Wang S."/>
            <person name="He J."/>
            <person name="Zhou D."/>
            <person name="Weng S."/>
            <person name="Chi M."/>
            <person name="Gu Z."/>
            <person name="He J."/>
            <person name="Li F."/>
            <person name="Wang M."/>
        </authorList>
    </citation>
    <scope>NUCLEOTIDE SEQUENCE [LARGE SCALE GENOMIC DNA]</scope>
    <source>
        <strain evidence="3">ZL_2023a</strain>
    </source>
</reference>
<keyword evidence="4" id="KW-1185">Reference proteome</keyword>
<dbReference type="PANTHER" id="PTHR45710">
    <property type="entry name" value="C-TYPE LECTIN DOMAIN-CONTAINING PROTEIN 180"/>
    <property type="match status" value="1"/>
</dbReference>
<dbReference type="EMBL" id="JARKIK010000010">
    <property type="protein sequence ID" value="KAK8749189.1"/>
    <property type="molecule type" value="Genomic_DNA"/>
</dbReference>
<evidence type="ECO:0000259" key="2">
    <source>
        <dbReference type="PROSITE" id="PS50835"/>
    </source>
</evidence>
<dbReference type="AlphaFoldDB" id="A0AAW0YG04"/>
<name>A0AAW0YG04_CHEQU</name>
<evidence type="ECO:0000259" key="1">
    <source>
        <dbReference type="PROSITE" id="PS50041"/>
    </source>
</evidence>
<dbReference type="InterPro" id="IPR016186">
    <property type="entry name" value="C-type_lectin-like/link_sf"/>
</dbReference>
<dbReference type="InterPro" id="IPR016187">
    <property type="entry name" value="CTDL_fold"/>
</dbReference>
<dbReference type="InterPro" id="IPR013783">
    <property type="entry name" value="Ig-like_fold"/>
</dbReference>
<dbReference type="PROSITE" id="PS50041">
    <property type="entry name" value="C_TYPE_LECTIN_2"/>
    <property type="match status" value="1"/>
</dbReference>
<dbReference type="PROSITE" id="PS50835">
    <property type="entry name" value="IG_LIKE"/>
    <property type="match status" value="1"/>
</dbReference>
<dbReference type="Pfam" id="PF00059">
    <property type="entry name" value="Lectin_C"/>
    <property type="match status" value="1"/>
</dbReference>
<dbReference type="InterPro" id="IPR050828">
    <property type="entry name" value="C-type_lectin/matrix_domain"/>
</dbReference>
<dbReference type="SUPFAM" id="SSF56436">
    <property type="entry name" value="C-type lectin-like"/>
    <property type="match status" value="1"/>
</dbReference>
<dbReference type="InterPro" id="IPR036179">
    <property type="entry name" value="Ig-like_dom_sf"/>
</dbReference>
<dbReference type="SUPFAM" id="SSF48726">
    <property type="entry name" value="Immunoglobulin"/>
    <property type="match status" value="1"/>
</dbReference>
<proteinExistence type="predicted"/>
<dbReference type="PANTHER" id="PTHR45710:SF26">
    <property type="entry name" value="RH26557P"/>
    <property type="match status" value="1"/>
</dbReference>
<sequence>MFDKVNTELMKLCIATADEVIPHHKWQNYIQPLMAKLLTATTDASLIFDAAEVKVTPGESLTLSCGVKQQFRLCLWSHEDGRSFLVEDVHAGAHPGMSAPRNLTDNQCGINIESVSTEDSGAWTCSVFLADRGTEFHMTKTVTACHTPFTAVGGGCFYFHEFSKNWHNARDYCRGMSTSEYTVDLATVDSCDQLGIIRQFILMTYEPVWHWIGGSDMNEESNWHWVNGDTVPSSVPFWYPGHPLIDTTANCLCLEEDYGYYYDYDCENIGPFLCEEVPITTSYK</sequence>
<evidence type="ECO:0000313" key="3">
    <source>
        <dbReference type="EMBL" id="KAK8749189.1"/>
    </source>
</evidence>
<protein>
    <submittedName>
        <fullName evidence="3">Uncharacterized protein</fullName>
    </submittedName>
</protein>
<gene>
    <name evidence="3" type="ORF">OTU49_015723</name>
</gene>
<comment type="caution">
    <text evidence="3">The sequence shown here is derived from an EMBL/GenBank/DDBJ whole genome shotgun (WGS) entry which is preliminary data.</text>
</comment>
<dbReference type="InterPro" id="IPR003599">
    <property type="entry name" value="Ig_sub"/>
</dbReference>
<accession>A0AAW0YG04</accession>
<feature type="domain" description="Ig-like" evidence="2">
    <location>
        <begin position="32"/>
        <end position="143"/>
    </location>
</feature>
<dbReference type="CDD" id="cd00037">
    <property type="entry name" value="CLECT"/>
    <property type="match status" value="1"/>
</dbReference>